<dbReference type="InterPro" id="IPR019627">
    <property type="entry name" value="YAcAr"/>
</dbReference>
<feature type="domain" description="YspA cpYpsA-related SLOG" evidence="2">
    <location>
        <begin position="206"/>
        <end position="272"/>
    </location>
</feature>
<comment type="caution">
    <text evidence="3">The sequence shown here is derived from an EMBL/GenBank/DDBJ whole genome shotgun (WGS) entry which is preliminary data.</text>
</comment>
<dbReference type="AlphaFoldDB" id="A0A292Z9W6"/>
<organism evidence="3 4">
    <name type="scientific">Sphingobium fuliginis (strain ATCC 27551)</name>
    <dbReference type="NCBI Taxonomy" id="336203"/>
    <lineage>
        <taxon>Bacteria</taxon>
        <taxon>Pseudomonadati</taxon>
        <taxon>Pseudomonadota</taxon>
        <taxon>Alphaproteobacteria</taxon>
        <taxon>Sphingomonadales</taxon>
        <taxon>Sphingomonadaceae</taxon>
        <taxon>Sphingobium</taxon>
    </lineage>
</organism>
<feature type="region of interest" description="Disordered" evidence="1">
    <location>
        <begin position="106"/>
        <end position="126"/>
    </location>
</feature>
<dbReference type="Pfam" id="PF10686">
    <property type="entry name" value="YAcAr"/>
    <property type="match status" value="1"/>
</dbReference>
<proteinExistence type="predicted"/>
<reference evidence="3 4" key="2">
    <citation type="journal article" date="2013" name="Environ. Sci. Technol.">
        <title>The 4-tert-butylphenol-utilizing bacterium Sphingobium fuliginis OMI can degrade bisphenols via phenolic ring hydroxylation and meta-cleavage pathway.</title>
        <authorList>
            <person name="Ogata Y."/>
            <person name="Goda S."/>
            <person name="Toyama T."/>
            <person name="Sei K."/>
            <person name="Ike M."/>
        </authorList>
    </citation>
    <scope>NUCLEOTIDE SEQUENCE [LARGE SCALE GENOMIC DNA]</scope>
    <source>
        <strain evidence="3 4">OMI</strain>
    </source>
</reference>
<reference evidence="3 4" key="1">
    <citation type="journal article" date="2013" name="Biodegradation">
        <title>Occurrence of 4-tert-butylphenol (4-t-BP) biodegradation in an aquatic sample caused by the presence of Spirodela polyrrhiza and isolation of a 4-t-BP-utilizing bacterium.</title>
        <authorList>
            <person name="Ogata Y."/>
            <person name="Toyama T."/>
            <person name="Yu N."/>
            <person name="Wang X."/>
            <person name="Sei K."/>
            <person name="Ike M."/>
        </authorList>
    </citation>
    <scope>NUCLEOTIDE SEQUENCE [LARGE SCALE GENOMIC DNA]</scope>
    <source>
        <strain evidence="3 4">OMI</strain>
    </source>
</reference>
<evidence type="ECO:0000313" key="4">
    <source>
        <dbReference type="Proteomes" id="UP000221538"/>
    </source>
</evidence>
<evidence type="ECO:0000259" key="2">
    <source>
        <dbReference type="Pfam" id="PF10686"/>
    </source>
</evidence>
<accession>A0A292Z9W6</accession>
<gene>
    <name evidence="3" type="ORF">SFOMI_0460</name>
</gene>
<evidence type="ECO:0000256" key="1">
    <source>
        <dbReference type="SAM" id="MobiDB-lite"/>
    </source>
</evidence>
<protein>
    <recommendedName>
        <fullName evidence="2">YspA cpYpsA-related SLOG domain-containing protein</fullName>
    </recommendedName>
</protein>
<evidence type="ECO:0000313" key="3">
    <source>
        <dbReference type="EMBL" id="GAY19938.1"/>
    </source>
</evidence>
<sequence length="319" mass="36029">MKAGQGARRCEPWIIPMTFPDEPDHEVSPTAHLLDEIALYGYRPFSDEADPRPLPDERIAAGAVADMFDALIATMLDTRLEPDLEDLCWALGNLFHRAEGRISRELDDNEDAQKRSQREQDGSEVKSVELEQLIREGIGLIERRNAMEFMRDAASDQFEAHFRKAWTPRTGSLVNHRTLTATMIDSRDFLAAKRRSETEPMLPTGTRIAFTSGPAYQDHNRIWAVLDKVLAKYPDMVLFHGGNPTGGEQIASLWARARKITHVPFRPDWERFKKAAPFRRNDQMLEAMPKAVVACPGNGINANLVDKARKLGIAVWAIE</sequence>
<dbReference type="Proteomes" id="UP000221538">
    <property type="component" value="Unassembled WGS sequence"/>
</dbReference>
<dbReference type="EMBL" id="BEWI01000030">
    <property type="protein sequence ID" value="GAY19938.1"/>
    <property type="molecule type" value="Genomic_DNA"/>
</dbReference>
<name>A0A292Z9W6_SPHSA</name>